<protein>
    <submittedName>
        <fullName evidence="7">Chaperonin</fullName>
    </submittedName>
</protein>
<dbReference type="RefSeq" id="XP_067927757.1">
    <property type="nucleotide sequence ID" value="XM_068060264.1"/>
</dbReference>
<evidence type="ECO:0000256" key="2">
    <source>
        <dbReference type="ARBA" id="ARBA00022741"/>
    </source>
</evidence>
<keyword evidence="3" id="KW-0067">ATP-binding</keyword>
<dbReference type="NCBIfam" id="NF009489">
    <property type="entry name" value="PRK12851.1"/>
    <property type="match status" value="1"/>
</dbReference>
<keyword evidence="6" id="KW-0472">Membrane</keyword>
<dbReference type="GO" id="GO:0140662">
    <property type="term" value="F:ATP-dependent protein folding chaperone"/>
    <property type="evidence" value="ECO:0007669"/>
    <property type="project" value="InterPro"/>
</dbReference>
<dbReference type="PANTHER" id="PTHR45633">
    <property type="entry name" value="60 KDA HEAT SHOCK PROTEIN, MITOCHONDRIAL"/>
    <property type="match status" value="1"/>
</dbReference>
<dbReference type="InterPro" id="IPR027410">
    <property type="entry name" value="TCP-1-like_intermed_sf"/>
</dbReference>
<comment type="similarity">
    <text evidence="1 5">Belongs to the chaperonin (HSP60) family.</text>
</comment>
<dbReference type="GO" id="GO:0042026">
    <property type="term" value="P:protein refolding"/>
    <property type="evidence" value="ECO:0007669"/>
    <property type="project" value="InterPro"/>
</dbReference>
<accession>A0A2C6LHZ1</accession>
<keyword evidence="4" id="KW-0143">Chaperone</keyword>
<organism evidence="7 8">
    <name type="scientific">Cystoisospora suis</name>
    <dbReference type="NCBI Taxonomy" id="483139"/>
    <lineage>
        <taxon>Eukaryota</taxon>
        <taxon>Sar</taxon>
        <taxon>Alveolata</taxon>
        <taxon>Apicomplexa</taxon>
        <taxon>Conoidasida</taxon>
        <taxon>Coccidia</taxon>
        <taxon>Eucoccidiorida</taxon>
        <taxon>Eimeriorina</taxon>
        <taxon>Sarcocystidae</taxon>
        <taxon>Cystoisospora</taxon>
    </lineage>
</organism>
<dbReference type="PRINTS" id="PR00298">
    <property type="entry name" value="CHAPERONIN60"/>
</dbReference>
<dbReference type="Proteomes" id="UP000221165">
    <property type="component" value="Unassembled WGS sequence"/>
</dbReference>
<proteinExistence type="inferred from homology"/>
<dbReference type="InterPro" id="IPR002423">
    <property type="entry name" value="Cpn60/GroEL/TCP-1"/>
</dbReference>
<keyword evidence="2" id="KW-0547">Nucleotide-binding</keyword>
<dbReference type="FunFam" id="3.50.7.10:FF:000001">
    <property type="entry name" value="60 kDa chaperonin"/>
    <property type="match status" value="1"/>
</dbReference>
<feature type="transmembrane region" description="Helical" evidence="6">
    <location>
        <begin position="20"/>
        <end position="41"/>
    </location>
</feature>
<dbReference type="Pfam" id="PF00118">
    <property type="entry name" value="Cpn60_TCP1"/>
    <property type="match status" value="1"/>
</dbReference>
<evidence type="ECO:0000256" key="5">
    <source>
        <dbReference type="RuleBase" id="RU000418"/>
    </source>
</evidence>
<evidence type="ECO:0000256" key="4">
    <source>
        <dbReference type="ARBA" id="ARBA00023186"/>
    </source>
</evidence>
<dbReference type="EMBL" id="MIGC01000018">
    <property type="protein sequence ID" value="PHJ26112.1"/>
    <property type="molecule type" value="Genomic_DNA"/>
</dbReference>
<reference evidence="7 8" key="1">
    <citation type="journal article" date="2017" name="Int. J. Parasitol.">
        <title>The genome of the protozoan parasite Cystoisospora suis and a reverse vaccinology approach to identify vaccine candidates.</title>
        <authorList>
            <person name="Palmieri N."/>
            <person name="Shrestha A."/>
            <person name="Ruttkowski B."/>
            <person name="Beck T."/>
            <person name="Vogl C."/>
            <person name="Tomley F."/>
            <person name="Blake D.P."/>
            <person name="Joachim A."/>
        </authorList>
    </citation>
    <scope>NUCLEOTIDE SEQUENCE [LARGE SCALE GENOMIC DNA]</scope>
    <source>
        <strain evidence="7 8">Wien I</strain>
    </source>
</reference>
<evidence type="ECO:0000313" key="8">
    <source>
        <dbReference type="Proteomes" id="UP000221165"/>
    </source>
</evidence>
<dbReference type="NCBIfam" id="NF000592">
    <property type="entry name" value="PRK00013.1"/>
    <property type="match status" value="1"/>
</dbReference>
<evidence type="ECO:0000256" key="3">
    <source>
        <dbReference type="ARBA" id="ARBA00022840"/>
    </source>
</evidence>
<dbReference type="GO" id="GO:0005524">
    <property type="term" value="F:ATP binding"/>
    <property type="evidence" value="ECO:0007669"/>
    <property type="project" value="UniProtKB-KW"/>
</dbReference>
<comment type="caution">
    <text evidence="7">The sequence shown here is derived from an EMBL/GenBank/DDBJ whole genome shotgun (WGS) entry which is preliminary data.</text>
</comment>
<dbReference type="OrthoDB" id="1733909at2759"/>
<name>A0A2C6LHZ1_9APIC</name>
<dbReference type="Gene3D" id="1.10.560.10">
    <property type="entry name" value="GroEL-like equatorial domain"/>
    <property type="match status" value="1"/>
</dbReference>
<evidence type="ECO:0000256" key="6">
    <source>
        <dbReference type="SAM" id="Phobius"/>
    </source>
</evidence>
<dbReference type="InterPro" id="IPR001844">
    <property type="entry name" value="Cpn60/GroEL"/>
</dbReference>
<evidence type="ECO:0000313" key="7">
    <source>
        <dbReference type="EMBL" id="PHJ26112.1"/>
    </source>
</evidence>
<dbReference type="NCBIfam" id="NF009488">
    <property type="entry name" value="PRK12850.1"/>
    <property type="match status" value="1"/>
</dbReference>
<dbReference type="CDD" id="cd03344">
    <property type="entry name" value="GroEL"/>
    <property type="match status" value="1"/>
</dbReference>
<evidence type="ECO:0000256" key="1">
    <source>
        <dbReference type="ARBA" id="ARBA00006607"/>
    </source>
</evidence>
<dbReference type="InterPro" id="IPR027413">
    <property type="entry name" value="GROEL-like_equatorial_sf"/>
</dbReference>
<dbReference type="SUPFAM" id="SSF54849">
    <property type="entry name" value="GroEL-intermediate domain like"/>
    <property type="match status" value="1"/>
</dbReference>
<keyword evidence="6" id="KW-0812">Transmembrane</keyword>
<dbReference type="Gene3D" id="3.50.7.10">
    <property type="entry name" value="GroEL"/>
    <property type="match status" value="1"/>
</dbReference>
<keyword evidence="6" id="KW-1133">Transmembrane helix</keyword>
<dbReference type="NCBIfam" id="TIGR02348">
    <property type="entry name" value="GroEL"/>
    <property type="match status" value="1"/>
</dbReference>
<dbReference type="InterPro" id="IPR018370">
    <property type="entry name" value="Chaperonin_Cpn60_CS"/>
</dbReference>
<dbReference type="HAMAP" id="MF_00600">
    <property type="entry name" value="CH60"/>
    <property type="match status" value="1"/>
</dbReference>
<dbReference type="VEuPathDB" id="ToxoDB:CSUI_000029"/>
<dbReference type="GeneID" id="94423475"/>
<dbReference type="SUPFAM" id="SSF48592">
    <property type="entry name" value="GroEL equatorial domain-like"/>
    <property type="match status" value="1"/>
</dbReference>
<dbReference type="AlphaFoldDB" id="A0A2C6LHZ1"/>
<dbReference type="SUPFAM" id="SSF52029">
    <property type="entry name" value="GroEL apical domain-like"/>
    <property type="match status" value="1"/>
</dbReference>
<dbReference type="NCBIfam" id="NF009487">
    <property type="entry name" value="PRK12849.1"/>
    <property type="match status" value="1"/>
</dbReference>
<dbReference type="Gene3D" id="3.30.260.10">
    <property type="entry name" value="TCP-1-like chaperonin intermediate domain"/>
    <property type="match status" value="1"/>
</dbReference>
<sequence>MTRRKAVGVALRRSCPKRGFFFSIFSSENLLTAAVSCLHLAQHKSRLSFRTHFLSSLLLHIFSKMLSRASARIAKGRSPGNFLSVRYASSKDIRFGSDARNQMLAGCNRLADAVGVTLGPKGRNVVIEQTYGSPKITKDGVTVAKSIELSNKMMNLGAQLVKQVASTTNDIAGDGTTTATLLARAIFKEGCKAVDAGMNPMDLLRGINLAVEKILKHLNSVTKTVTTSEEIFNVATISANGDKVVGRLIADAMEKVGRDGTITVSEGKTLSHEMELVEGLKFDRGFISPYFITNTKEQKVELEKPYILLYDKRISSVKSILPVLEFIVQNQASLIIIAEDVDSEALATMVVNKLRLGLKICAVKAPGFGDHRKAMLHDIAVMTGGQVITEETGSNIEDAQQVPQMLGQAKSVTVNKDTTLIIEGAGTKATIDERCDQIRVSMEQTHSEYEKEKLQERLAKMTGGVAVIKVGGASEVEVSEAKDRIQDALCATKAAVEEGIVPGGGAALLYASETLKDIETVNYDQKVGVNIVRNACKQPCKTIADNAGHEGAVVVGNLLREAKASRGFNAQTGEYVDMIAAGIIDPTKVVKTALSDAASVASLMTTTEAAVVEAKEEKEDHVGGGAGGMPMGGPGGMGGMGGMY</sequence>
<dbReference type="PROSITE" id="PS00296">
    <property type="entry name" value="CHAPERONINS_CPN60"/>
    <property type="match status" value="1"/>
</dbReference>
<gene>
    <name evidence="7" type="ORF">CSUI_000029</name>
</gene>
<keyword evidence="8" id="KW-1185">Reference proteome</keyword>
<dbReference type="InterPro" id="IPR027409">
    <property type="entry name" value="GroEL-like_apical_dom_sf"/>
</dbReference>